<dbReference type="InterPro" id="IPR001387">
    <property type="entry name" value="Cro/C1-type_HTH"/>
</dbReference>
<evidence type="ECO:0000259" key="2">
    <source>
        <dbReference type="PROSITE" id="PS50943"/>
    </source>
</evidence>
<dbReference type="EMBL" id="FOSD01000002">
    <property type="protein sequence ID" value="SFJ75456.1"/>
    <property type="molecule type" value="Genomic_DNA"/>
</dbReference>
<dbReference type="SMART" id="SM00530">
    <property type="entry name" value="HTH_XRE"/>
    <property type="match status" value="1"/>
</dbReference>
<keyword evidence="4" id="KW-1185">Reference proteome</keyword>
<feature type="compositionally biased region" description="Basic residues" evidence="1">
    <location>
        <begin position="97"/>
        <end position="109"/>
    </location>
</feature>
<dbReference type="RefSeq" id="WP_008104154.1">
    <property type="nucleotide sequence ID" value="NZ_FOSD01000002.1"/>
</dbReference>
<dbReference type="Pfam" id="PF01381">
    <property type="entry name" value="HTH_3"/>
    <property type="match status" value="1"/>
</dbReference>
<sequence length="115" mass="12843">MTSLTSPTSRYAQEAIALLASLIRAERIEKQIPVSELAERAGISRGTLHRIEQGDVKCQIGSYFEIAAILGIPLFDTQVSLPSLVSHRNRVEEKLKLLPKHTSKKKSSRKVKDDF</sequence>
<protein>
    <submittedName>
        <fullName evidence="3">DNA-binding transcriptional regulator, XRE-family HTH domain</fullName>
    </submittedName>
</protein>
<proteinExistence type="predicted"/>
<dbReference type="Gene3D" id="1.10.260.40">
    <property type="entry name" value="lambda repressor-like DNA-binding domains"/>
    <property type="match status" value="1"/>
</dbReference>
<evidence type="ECO:0000256" key="1">
    <source>
        <dbReference type="SAM" id="MobiDB-lite"/>
    </source>
</evidence>
<evidence type="ECO:0000313" key="4">
    <source>
        <dbReference type="Proteomes" id="UP000198841"/>
    </source>
</evidence>
<dbReference type="Proteomes" id="UP000198841">
    <property type="component" value="Unassembled WGS sequence"/>
</dbReference>
<feature type="region of interest" description="Disordered" evidence="1">
    <location>
        <begin position="96"/>
        <end position="115"/>
    </location>
</feature>
<dbReference type="GO" id="GO:0003677">
    <property type="term" value="F:DNA binding"/>
    <property type="evidence" value="ECO:0007669"/>
    <property type="project" value="UniProtKB-KW"/>
</dbReference>
<accession>A0A1I3U0M8</accession>
<reference evidence="3 4" key="1">
    <citation type="submission" date="2016-10" db="EMBL/GenBank/DDBJ databases">
        <authorList>
            <person name="Varghese N."/>
            <person name="Submissions S."/>
        </authorList>
    </citation>
    <scope>NUCLEOTIDE SEQUENCE [LARGE SCALE GENOMIC DNA]</scope>
    <source>
        <strain evidence="3 4">YR512</strain>
    </source>
</reference>
<keyword evidence="3" id="KW-0238">DNA-binding</keyword>
<dbReference type="PROSITE" id="PS50943">
    <property type="entry name" value="HTH_CROC1"/>
    <property type="match status" value="1"/>
</dbReference>
<evidence type="ECO:0000313" key="3">
    <source>
        <dbReference type="EMBL" id="SFJ75456.1"/>
    </source>
</evidence>
<feature type="domain" description="HTH cro/C1-type" evidence="2">
    <location>
        <begin position="23"/>
        <end position="84"/>
    </location>
</feature>
<dbReference type="InterPro" id="IPR010982">
    <property type="entry name" value="Lambda_DNA-bd_dom_sf"/>
</dbReference>
<dbReference type="SUPFAM" id="SSF47413">
    <property type="entry name" value="lambda repressor-like DNA-binding domains"/>
    <property type="match status" value="1"/>
</dbReference>
<gene>
    <name evidence="3" type="ORF">SAMN05518863_102569</name>
</gene>
<comment type="caution">
    <text evidence="3">The sequence shown here is derived from an EMBL/GenBank/DDBJ whole genome shotgun (WGS) entry which is preliminary data.</text>
</comment>
<organism evidence="3 4">
    <name type="scientific">Candidatus Pantoea symbiotica</name>
    <dbReference type="NCBI Taxonomy" id="1884370"/>
    <lineage>
        <taxon>Bacteria</taxon>
        <taxon>Pseudomonadati</taxon>
        <taxon>Pseudomonadota</taxon>
        <taxon>Gammaproteobacteria</taxon>
        <taxon>Enterobacterales</taxon>
        <taxon>Erwiniaceae</taxon>
        <taxon>Pantoea</taxon>
    </lineage>
</organism>
<name>A0A1I3U0M8_9GAMM</name>
<dbReference type="CDD" id="cd00093">
    <property type="entry name" value="HTH_XRE"/>
    <property type="match status" value="1"/>
</dbReference>